<proteinExistence type="predicted"/>
<dbReference type="InterPro" id="IPR044730">
    <property type="entry name" value="RNase_H-like_dom_plant"/>
</dbReference>
<dbReference type="InterPro" id="IPR036397">
    <property type="entry name" value="RNaseH_sf"/>
</dbReference>
<dbReference type="Pfam" id="PF13456">
    <property type="entry name" value="RVT_3"/>
    <property type="match status" value="1"/>
</dbReference>
<reference evidence="2 3" key="1">
    <citation type="journal article" date="2009" name="Nature">
        <title>The Sorghum bicolor genome and the diversification of grasses.</title>
        <authorList>
            <person name="Paterson A.H."/>
            <person name="Bowers J.E."/>
            <person name="Bruggmann R."/>
            <person name="Dubchak I."/>
            <person name="Grimwood J."/>
            <person name="Gundlach H."/>
            <person name="Haberer G."/>
            <person name="Hellsten U."/>
            <person name="Mitros T."/>
            <person name="Poliakov A."/>
            <person name="Schmutz J."/>
            <person name="Spannagl M."/>
            <person name="Tang H."/>
            <person name="Wang X."/>
            <person name="Wicker T."/>
            <person name="Bharti A.K."/>
            <person name="Chapman J."/>
            <person name="Feltus F.A."/>
            <person name="Gowik U."/>
            <person name="Grigoriev I.V."/>
            <person name="Lyons E."/>
            <person name="Maher C.A."/>
            <person name="Martis M."/>
            <person name="Narechania A."/>
            <person name="Otillar R.P."/>
            <person name="Penning B.W."/>
            <person name="Salamov A.A."/>
            <person name="Wang Y."/>
            <person name="Zhang L."/>
            <person name="Carpita N.C."/>
            <person name="Freeling M."/>
            <person name="Gingle A.R."/>
            <person name="Hash C.T."/>
            <person name="Keller B."/>
            <person name="Klein P."/>
            <person name="Kresovich S."/>
            <person name="McCann M.C."/>
            <person name="Ming R."/>
            <person name="Peterson D.G."/>
            <person name="Mehboob-ur-Rahman"/>
            <person name="Ware D."/>
            <person name="Westhoff P."/>
            <person name="Mayer K.F."/>
            <person name="Messing J."/>
            <person name="Rokhsar D.S."/>
        </authorList>
    </citation>
    <scope>NUCLEOTIDE SEQUENCE [LARGE SCALE GENOMIC DNA]</scope>
    <source>
        <strain evidence="3">cv. BTx623</strain>
    </source>
</reference>
<name>A0A1Z5RDH4_SORBI</name>
<dbReference type="OMA" id="GRISHAC"/>
<dbReference type="Proteomes" id="UP000000768">
    <property type="component" value="Chromosome 6"/>
</dbReference>
<dbReference type="CDD" id="cd06222">
    <property type="entry name" value="RNase_H_like"/>
    <property type="match status" value="1"/>
</dbReference>
<dbReference type="PANTHER" id="PTHR47074">
    <property type="entry name" value="BNAC02G40300D PROTEIN"/>
    <property type="match status" value="1"/>
</dbReference>
<evidence type="ECO:0000259" key="1">
    <source>
        <dbReference type="Pfam" id="PF13456"/>
    </source>
</evidence>
<protein>
    <recommendedName>
        <fullName evidence="1">RNase H type-1 domain-containing protein</fullName>
    </recommendedName>
</protein>
<evidence type="ECO:0000313" key="2">
    <source>
        <dbReference type="EMBL" id="OQU81757.1"/>
    </source>
</evidence>
<accession>A0A1Z5RDH4</accession>
<feature type="domain" description="RNase H type-1" evidence="1">
    <location>
        <begin position="57"/>
        <end position="116"/>
    </location>
</feature>
<keyword evidence="3" id="KW-1185">Reference proteome</keyword>
<dbReference type="GO" id="GO:0004523">
    <property type="term" value="F:RNA-DNA hybrid ribonuclease activity"/>
    <property type="evidence" value="ECO:0007669"/>
    <property type="project" value="InterPro"/>
</dbReference>
<gene>
    <name evidence="2" type="ORF">SORBI_3006G114150</name>
</gene>
<dbReference type="InParanoid" id="A0A1Z5RDH4"/>
<dbReference type="Gramene" id="OQU81757">
    <property type="protein sequence ID" value="OQU81757"/>
    <property type="gene ID" value="SORBI_3006G114150"/>
</dbReference>
<reference evidence="3" key="2">
    <citation type="journal article" date="2018" name="Plant J.">
        <title>The Sorghum bicolor reference genome: improved assembly, gene annotations, a transcriptome atlas, and signatures of genome organization.</title>
        <authorList>
            <person name="McCormick R.F."/>
            <person name="Truong S.K."/>
            <person name="Sreedasyam A."/>
            <person name="Jenkins J."/>
            <person name="Shu S."/>
            <person name="Sims D."/>
            <person name="Kennedy M."/>
            <person name="Amirebrahimi M."/>
            <person name="Weers B.D."/>
            <person name="McKinley B."/>
            <person name="Mattison A."/>
            <person name="Morishige D.T."/>
            <person name="Grimwood J."/>
            <person name="Schmutz J."/>
            <person name="Mullet J.E."/>
        </authorList>
    </citation>
    <scope>NUCLEOTIDE SEQUENCE [LARGE SCALE GENOMIC DNA]</scope>
    <source>
        <strain evidence="3">cv. BTx623</strain>
    </source>
</reference>
<dbReference type="EMBL" id="CM000765">
    <property type="protein sequence ID" value="OQU81757.1"/>
    <property type="molecule type" value="Genomic_DNA"/>
</dbReference>
<dbReference type="PANTHER" id="PTHR47074:SF11">
    <property type="entry name" value="REVERSE TRANSCRIPTASE-LIKE PROTEIN"/>
    <property type="match status" value="1"/>
</dbReference>
<dbReference type="InterPro" id="IPR012337">
    <property type="entry name" value="RNaseH-like_sf"/>
</dbReference>
<evidence type="ECO:0000313" key="3">
    <source>
        <dbReference type="Proteomes" id="UP000000768"/>
    </source>
</evidence>
<dbReference type="Gene3D" id="3.30.420.10">
    <property type="entry name" value="Ribonuclease H-like superfamily/Ribonuclease H"/>
    <property type="match status" value="1"/>
</dbReference>
<dbReference type="InterPro" id="IPR052929">
    <property type="entry name" value="RNase_H-like_EbsB-rel"/>
</dbReference>
<dbReference type="InterPro" id="IPR002156">
    <property type="entry name" value="RNaseH_domain"/>
</dbReference>
<dbReference type="GO" id="GO:0003676">
    <property type="term" value="F:nucleic acid binding"/>
    <property type="evidence" value="ECO:0007669"/>
    <property type="project" value="InterPro"/>
</dbReference>
<organism evidence="2 3">
    <name type="scientific">Sorghum bicolor</name>
    <name type="common">Sorghum</name>
    <name type="synonym">Sorghum vulgare</name>
    <dbReference type="NCBI Taxonomy" id="4558"/>
    <lineage>
        <taxon>Eukaryota</taxon>
        <taxon>Viridiplantae</taxon>
        <taxon>Streptophyta</taxon>
        <taxon>Embryophyta</taxon>
        <taxon>Tracheophyta</taxon>
        <taxon>Spermatophyta</taxon>
        <taxon>Magnoliopsida</taxon>
        <taxon>Liliopsida</taxon>
        <taxon>Poales</taxon>
        <taxon>Poaceae</taxon>
        <taxon>PACMAD clade</taxon>
        <taxon>Panicoideae</taxon>
        <taxon>Andropogonodae</taxon>
        <taxon>Andropogoneae</taxon>
        <taxon>Sorghinae</taxon>
        <taxon>Sorghum</taxon>
    </lineage>
</organism>
<dbReference type="AlphaFoldDB" id="A0A1Z5RDH4"/>
<sequence length="117" mass="12612">MRNKVNAGELMPSSQETVWAVISLAQDILKDEDNTSPSATPKIQKWSVPPLNYLKINVDGAYQAESRKGAWGFIIRDHDGSTVLAGAGNLGVVYDALLAETWACKQALDAAAYFGIS</sequence>
<dbReference type="SUPFAM" id="SSF53098">
    <property type="entry name" value="Ribonuclease H-like"/>
    <property type="match status" value="1"/>
</dbReference>